<evidence type="ECO:0000313" key="2">
    <source>
        <dbReference type="Proteomes" id="UP001163046"/>
    </source>
</evidence>
<dbReference type="OrthoDB" id="5983529at2759"/>
<accession>A0A9W9YGK0</accession>
<reference evidence="1" key="1">
    <citation type="submission" date="2023-01" db="EMBL/GenBank/DDBJ databases">
        <title>Genome assembly of the deep-sea coral Lophelia pertusa.</title>
        <authorList>
            <person name="Herrera S."/>
            <person name="Cordes E."/>
        </authorList>
    </citation>
    <scope>NUCLEOTIDE SEQUENCE</scope>
    <source>
        <strain evidence="1">USNM1676648</strain>
        <tissue evidence="1">Polyp</tissue>
    </source>
</reference>
<sequence length="386" mass="44492">MAEDAKNQQCAAKGRFTRKLAELTKSIDEDKGPEVVRRSYDALNEAWRNVEAKHDVYTTFLEDSEVEESEEWIAQLQQLFSEAMERQIQYINAKTTMEMVTKQEELVKSDVQKTRRMIDHAFIKRNTTEAVFRALLDDATRLLDVCDVDKSVIPALGKIQRALEASLVDCKVANDKYFEFQSREEATAEVGWILVVQKWYSQVADEIESIIAKKIEPETCGKNLETKMSNLRLEKIKMPKFDGELREYPRFRKDFEVQVMPSLNSSTAPYTLRSCLGKEPLAVVKGVDDDIKEIWTKKEENKRFIEFVEIVDNGYRDLLRLGLEKEITTTSSVSIIEKKLPADIRRDWAKLVSSDTSSVDKKDKFPSLLKFLLNQKTAIEYDSADL</sequence>
<protein>
    <submittedName>
        <fullName evidence="1">Uncharacterized protein</fullName>
    </submittedName>
</protein>
<dbReference type="Proteomes" id="UP001163046">
    <property type="component" value="Unassembled WGS sequence"/>
</dbReference>
<comment type="caution">
    <text evidence="1">The sequence shown here is derived from an EMBL/GenBank/DDBJ whole genome shotgun (WGS) entry which is preliminary data.</text>
</comment>
<keyword evidence="2" id="KW-1185">Reference proteome</keyword>
<dbReference type="AlphaFoldDB" id="A0A9W9YGK0"/>
<dbReference type="EMBL" id="MU827780">
    <property type="protein sequence ID" value="KAJ7337869.1"/>
    <property type="molecule type" value="Genomic_DNA"/>
</dbReference>
<organism evidence="1 2">
    <name type="scientific">Desmophyllum pertusum</name>
    <dbReference type="NCBI Taxonomy" id="174260"/>
    <lineage>
        <taxon>Eukaryota</taxon>
        <taxon>Metazoa</taxon>
        <taxon>Cnidaria</taxon>
        <taxon>Anthozoa</taxon>
        <taxon>Hexacorallia</taxon>
        <taxon>Scleractinia</taxon>
        <taxon>Caryophylliina</taxon>
        <taxon>Caryophylliidae</taxon>
        <taxon>Desmophyllum</taxon>
    </lineage>
</organism>
<proteinExistence type="predicted"/>
<name>A0A9W9YGK0_9CNID</name>
<gene>
    <name evidence="1" type="ORF">OS493_008027</name>
</gene>
<evidence type="ECO:0000313" key="1">
    <source>
        <dbReference type="EMBL" id="KAJ7337869.1"/>
    </source>
</evidence>